<feature type="domain" description="HTH araC/xylS-type" evidence="5">
    <location>
        <begin position="622"/>
        <end position="720"/>
    </location>
</feature>
<dbReference type="InterPro" id="IPR009057">
    <property type="entry name" value="Homeodomain-like_sf"/>
</dbReference>
<organism evidence="6 7">
    <name type="scientific">Paenibacillus plantarum</name>
    <dbReference type="NCBI Taxonomy" id="2654975"/>
    <lineage>
        <taxon>Bacteria</taxon>
        <taxon>Bacillati</taxon>
        <taxon>Bacillota</taxon>
        <taxon>Bacilli</taxon>
        <taxon>Bacillales</taxon>
        <taxon>Paenibacillaceae</taxon>
        <taxon>Paenibacillus</taxon>
    </lineage>
</organism>
<keyword evidence="2" id="KW-0238">DNA-binding</keyword>
<dbReference type="Proteomes" id="UP000653578">
    <property type="component" value="Unassembled WGS sequence"/>
</dbReference>
<dbReference type="EMBL" id="WHNY01000060">
    <property type="protein sequence ID" value="NOU66037.1"/>
    <property type="molecule type" value="Genomic_DNA"/>
</dbReference>
<dbReference type="InterPro" id="IPR018060">
    <property type="entry name" value="HTH_AraC"/>
</dbReference>
<gene>
    <name evidence="6" type="ORF">GC096_18535</name>
</gene>
<reference evidence="6 7" key="1">
    <citation type="submission" date="2019-10" db="EMBL/GenBank/DDBJ databases">
        <title>Description of Paenibacillus humi sp. nov.</title>
        <authorList>
            <person name="Carlier A."/>
            <person name="Qi S."/>
        </authorList>
    </citation>
    <scope>NUCLEOTIDE SEQUENCE [LARGE SCALE GENOMIC DNA]</scope>
    <source>
        <strain evidence="6 7">LMG 31461</strain>
    </source>
</reference>
<dbReference type="Pfam" id="PF12833">
    <property type="entry name" value="HTH_18"/>
    <property type="match status" value="1"/>
</dbReference>
<evidence type="ECO:0000259" key="5">
    <source>
        <dbReference type="PROSITE" id="PS01124"/>
    </source>
</evidence>
<feature type="transmembrane region" description="Helical" evidence="4">
    <location>
        <begin position="265"/>
        <end position="287"/>
    </location>
</feature>
<keyword evidence="1" id="KW-0805">Transcription regulation</keyword>
<evidence type="ECO:0000313" key="7">
    <source>
        <dbReference type="Proteomes" id="UP000653578"/>
    </source>
</evidence>
<dbReference type="PANTHER" id="PTHR43280">
    <property type="entry name" value="ARAC-FAMILY TRANSCRIPTIONAL REGULATOR"/>
    <property type="match status" value="1"/>
</dbReference>
<keyword evidence="7" id="KW-1185">Reference proteome</keyword>
<keyword evidence="3" id="KW-0804">Transcription</keyword>
<protein>
    <submittedName>
        <fullName evidence="6">Helix-turn-helix domain-containing protein</fullName>
    </submittedName>
</protein>
<dbReference type="RefSeq" id="WP_171632268.1">
    <property type="nucleotide sequence ID" value="NZ_WHNY01000060.1"/>
</dbReference>
<comment type="caution">
    <text evidence="6">The sequence shown here is derived from an EMBL/GenBank/DDBJ whole genome shotgun (WGS) entry which is preliminary data.</text>
</comment>
<keyword evidence="4" id="KW-0472">Membrane</keyword>
<feature type="transmembrane region" description="Helical" evidence="4">
    <location>
        <begin position="7"/>
        <end position="32"/>
    </location>
</feature>
<dbReference type="PANTHER" id="PTHR43280:SF10">
    <property type="entry name" value="REGULATORY PROTEIN POCR"/>
    <property type="match status" value="1"/>
</dbReference>
<dbReference type="SMART" id="SM00342">
    <property type="entry name" value="HTH_ARAC"/>
    <property type="match status" value="1"/>
</dbReference>
<accession>A0ABX1XC56</accession>
<dbReference type="Gene3D" id="1.10.10.60">
    <property type="entry name" value="Homeodomain-like"/>
    <property type="match status" value="2"/>
</dbReference>
<evidence type="ECO:0000256" key="1">
    <source>
        <dbReference type="ARBA" id="ARBA00023015"/>
    </source>
</evidence>
<evidence type="ECO:0000256" key="2">
    <source>
        <dbReference type="ARBA" id="ARBA00023125"/>
    </source>
</evidence>
<evidence type="ECO:0000313" key="6">
    <source>
        <dbReference type="EMBL" id="NOU66037.1"/>
    </source>
</evidence>
<proteinExistence type="predicted"/>
<dbReference type="PROSITE" id="PS01124">
    <property type="entry name" value="HTH_ARAC_FAMILY_2"/>
    <property type="match status" value="1"/>
</dbReference>
<evidence type="ECO:0000256" key="3">
    <source>
        <dbReference type="ARBA" id="ARBA00023163"/>
    </source>
</evidence>
<dbReference type="SUPFAM" id="SSF46689">
    <property type="entry name" value="Homeodomain-like"/>
    <property type="match status" value="1"/>
</dbReference>
<sequence length="730" mass="83041">MSYYRKMFFAFASVSLVFTLLLETIFMSLYWIPSKRQFSQGLDQTARQASEFTDIRLRTPQEMGLMVNLSEYTPKYLSGSLSNYERLKFINFITYMSGITPTLKAEMAVTRFDDDFVIMRNSTGNLDFFRSSFHIPEEMLNRTIEQFKESPNETLQLLHVQDDSGQNMVVLAFCQWVGQLQPLYIFNAYNIQQFFHMKALSEGTLAVYYDNRLVAAEGRLNMEQVNKLLHKGTNYSDMEIHYAASSLPGFRYVYLAEPQHVLTPVLMWMIGAGLAALAASIGITMLITKGMYKPIRSVLQTTGQVTNRDEIAHIRDTIVSLHMDVEEMSQVLVKNKASQEYNTLYNLLIGVIAPEQAEEALAPFPHLKVEGPFSVVVLRYTETDPFTGFSRSITYDAKQRLAHTLQQYLAANPFFRLMDMNYDMQAIIIQGKWSEGMTDGLKNIIIGVEPEYGLDINAFIPPFCEKLLDIPLSYRQGIKMVDASEYLGSSAKVMNWEEADTSLKNTVYYPLHVEQNVINSVIHGKTAIWQSAVNEIIDTNIHERSASLSSLSVMLGGTLNRLMDGSGAAGLDLFQEQANIIDISFRSCRTYEELRQQTLQAFGVLASWFAAEQEKSDSGLAAKMLAYVHEHHMQEITLLDLADYLNLSRNYVSTLFKSSTGRNFKDYISEYRHSKACQLIRENSDMKIKEVAELVGCNTDALSRLFVRYSGMVPNDYRKQVILGEDSDNR</sequence>
<keyword evidence="4" id="KW-1133">Transmembrane helix</keyword>
<name>A0ABX1XC56_9BACL</name>
<evidence type="ECO:0000256" key="4">
    <source>
        <dbReference type="SAM" id="Phobius"/>
    </source>
</evidence>
<keyword evidence="4" id="KW-0812">Transmembrane</keyword>